<dbReference type="InterPro" id="IPR023606">
    <property type="entry name" value="CoA-Trfase_III_dom_1_sf"/>
</dbReference>
<keyword evidence="1" id="KW-0808">Transferase</keyword>
<dbReference type="EMBL" id="JBBHKQ010000003">
    <property type="protein sequence ID" value="MEJ5903032.1"/>
    <property type="molecule type" value="Genomic_DNA"/>
</dbReference>
<dbReference type="PANTHER" id="PTHR48207:SF3">
    <property type="entry name" value="SUCCINATE--HYDROXYMETHYLGLUTARATE COA-TRANSFERASE"/>
    <property type="match status" value="1"/>
</dbReference>
<dbReference type="Gene3D" id="3.40.50.10540">
    <property type="entry name" value="Crotonobetainyl-coa:carnitine coa-transferase, domain 1"/>
    <property type="match status" value="1"/>
</dbReference>
<name>A0ABD5K4N3_9HYPH</name>
<proteinExistence type="predicted"/>
<dbReference type="InterPro" id="IPR044855">
    <property type="entry name" value="CoA-Trfase_III_dom3_sf"/>
</dbReference>
<dbReference type="GO" id="GO:0016740">
    <property type="term" value="F:transferase activity"/>
    <property type="evidence" value="ECO:0007669"/>
    <property type="project" value="UniProtKB-KW"/>
</dbReference>
<gene>
    <name evidence="2" type="ORF">WIX40_23430</name>
</gene>
<accession>A0ABD5K4N3</accession>
<dbReference type="SUPFAM" id="SSF89796">
    <property type="entry name" value="CoA-transferase family III (CaiB/BaiF)"/>
    <property type="match status" value="1"/>
</dbReference>
<sequence length="413" mass="45037">MSTDRENSPVLAKRTGPLSGVIVLDVTRVVAGPFCAMLLADMGATVIKIEHPSEPDYARTFPPFVSSGEAQLSAFFSQYNRNKLGLSINLKSEDGKRLLKQLVEQADILIENFRPGTMDRLGLGYDTLGTINPKLVYTAISGFGRSGPNSSKPAYDNTGQAAGGLWSMNGYPDRPPVRVGTIIGDLAASLYAAIGTVAALREAEKTGRGQVVDVSQQDSILTLTENAVVRYTTQKEVAVPLGNDHPFVSPYGQFPCKDGYVFFGGYTDKFWSITCELFGQPEKARDPQIDTMEKRFDPKISETVVKPLLNEWFSQYTKAELEEMAGDRVPLSAIKTIAEVVEDPHIAAREMIVDVPMGDQLVKMFGLPIKLSGMDSLRYEKAPSPGEHSARILTELLGVSPEEVARLKDQGAI</sequence>
<dbReference type="Proteomes" id="UP001362311">
    <property type="component" value="Unassembled WGS sequence"/>
</dbReference>
<reference evidence="2 3" key="1">
    <citation type="submission" date="2024-03" db="EMBL/GenBank/DDBJ databases">
        <title>Reference genomes for the five species model microbial community.</title>
        <authorList>
            <person name="Padfield D."/>
        </authorList>
    </citation>
    <scope>NUCLEOTIDE SEQUENCE [LARGE SCALE GENOMIC DNA]</scope>
    <source>
        <strain evidence="2 3">AB1</strain>
    </source>
</reference>
<evidence type="ECO:0000313" key="3">
    <source>
        <dbReference type="Proteomes" id="UP001362311"/>
    </source>
</evidence>
<dbReference type="InterPro" id="IPR003673">
    <property type="entry name" value="CoA-Trfase_fam_III"/>
</dbReference>
<organism evidence="2 3">
    <name type="scientific">Ochrobactrum teleogrylli</name>
    <dbReference type="NCBI Taxonomy" id="2479765"/>
    <lineage>
        <taxon>Bacteria</taxon>
        <taxon>Pseudomonadati</taxon>
        <taxon>Pseudomonadota</taxon>
        <taxon>Alphaproteobacteria</taxon>
        <taxon>Hyphomicrobiales</taxon>
        <taxon>Brucellaceae</taxon>
        <taxon>Brucella/Ochrobactrum group</taxon>
        <taxon>Ochrobactrum</taxon>
    </lineage>
</organism>
<dbReference type="Pfam" id="PF02515">
    <property type="entry name" value="CoA_transf_3"/>
    <property type="match status" value="1"/>
</dbReference>
<evidence type="ECO:0000256" key="1">
    <source>
        <dbReference type="ARBA" id="ARBA00022679"/>
    </source>
</evidence>
<dbReference type="Gene3D" id="3.30.1540.10">
    <property type="entry name" value="formyl-coa transferase, domain 3"/>
    <property type="match status" value="1"/>
</dbReference>
<evidence type="ECO:0000313" key="2">
    <source>
        <dbReference type="EMBL" id="MEJ5903032.1"/>
    </source>
</evidence>
<protein>
    <submittedName>
        <fullName evidence="2">CaiB/BaiF CoA-transferase family protein</fullName>
    </submittedName>
</protein>
<comment type="caution">
    <text evidence="2">The sequence shown here is derived from an EMBL/GenBank/DDBJ whole genome shotgun (WGS) entry which is preliminary data.</text>
</comment>
<dbReference type="AlphaFoldDB" id="A0ABD5K4N3"/>
<dbReference type="InterPro" id="IPR050483">
    <property type="entry name" value="CoA-transferase_III_domain"/>
</dbReference>
<dbReference type="PANTHER" id="PTHR48207">
    <property type="entry name" value="SUCCINATE--HYDROXYMETHYLGLUTARATE COA-TRANSFERASE"/>
    <property type="match status" value="1"/>
</dbReference>
<dbReference type="RefSeq" id="WP_339442561.1">
    <property type="nucleotide sequence ID" value="NZ_JBBHKQ010000003.1"/>
</dbReference>